<organism evidence="2 3">
    <name type="scientific">Elysia chlorotica</name>
    <name type="common">Eastern emerald elysia</name>
    <name type="synonym">Sea slug</name>
    <dbReference type="NCBI Taxonomy" id="188477"/>
    <lineage>
        <taxon>Eukaryota</taxon>
        <taxon>Metazoa</taxon>
        <taxon>Spiralia</taxon>
        <taxon>Lophotrochozoa</taxon>
        <taxon>Mollusca</taxon>
        <taxon>Gastropoda</taxon>
        <taxon>Heterobranchia</taxon>
        <taxon>Euthyneura</taxon>
        <taxon>Panpulmonata</taxon>
        <taxon>Sacoglossa</taxon>
        <taxon>Placobranchoidea</taxon>
        <taxon>Plakobranchidae</taxon>
        <taxon>Elysia</taxon>
    </lineage>
</organism>
<evidence type="ECO:0000313" key="2">
    <source>
        <dbReference type="EMBL" id="RUS79046.1"/>
    </source>
</evidence>
<sequence>MSVPGDTPSGGEALQPLYFLHSNQVGPRPELTEKAGSDPAVGTSVSVPSPPSVIGDPVPVKMAARRDISGLPVTWPRFCNGIGPFKQVCPVEPSTVSSDQSWLTDNDEATCNPLTSASISVSLDPTRPVVTHTDYPTRPTYVTSDKTGCTHNAVSEDEWWEVTFRQPKVIDTIRIYNRPGGDCCSDRLQGSPLLAQAADNTSVFHDADTATAHQPVHTIAPASQLSRHMTTIRPGREPRHLH</sequence>
<gene>
    <name evidence="2" type="ORF">EGW08_013203</name>
</gene>
<evidence type="ECO:0000313" key="3">
    <source>
        <dbReference type="Proteomes" id="UP000271974"/>
    </source>
</evidence>
<dbReference type="SUPFAM" id="SSF49785">
    <property type="entry name" value="Galactose-binding domain-like"/>
    <property type="match status" value="1"/>
</dbReference>
<reference evidence="2 3" key="1">
    <citation type="submission" date="2019-01" db="EMBL/GenBank/DDBJ databases">
        <title>A draft genome assembly of the solar-powered sea slug Elysia chlorotica.</title>
        <authorList>
            <person name="Cai H."/>
            <person name="Li Q."/>
            <person name="Fang X."/>
            <person name="Li J."/>
            <person name="Curtis N.E."/>
            <person name="Altenburger A."/>
            <person name="Shibata T."/>
            <person name="Feng M."/>
            <person name="Maeda T."/>
            <person name="Schwartz J.A."/>
            <person name="Shigenobu S."/>
            <person name="Lundholm N."/>
            <person name="Nishiyama T."/>
            <person name="Yang H."/>
            <person name="Hasebe M."/>
            <person name="Li S."/>
            <person name="Pierce S.K."/>
            <person name="Wang J."/>
        </authorList>
    </citation>
    <scope>NUCLEOTIDE SEQUENCE [LARGE SCALE GENOMIC DNA]</scope>
    <source>
        <strain evidence="2">EC2010</strain>
        <tissue evidence="2">Whole organism of an adult</tissue>
    </source>
</reference>
<evidence type="ECO:0008006" key="4">
    <source>
        <dbReference type="Google" id="ProtNLM"/>
    </source>
</evidence>
<dbReference type="Pfam" id="PF22633">
    <property type="entry name" value="F5_F8_type_C_2"/>
    <property type="match status" value="1"/>
</dbReference>
<dbReference type="EMBL" id="RQTK01000475">
    <property type="protein sequence ID" value="RUS79046.1"/>
    <property type="molecule type" value="Genomic_DNA"/>
</dbReference>
<dbReference type="AlphaFoldDB" id="A0A3S1BEN4"/>
<accession>A0A3S1BEN4</accession>
<dbReference type="Proteomes" id="UP000271974">
    <property type="component" value="Unassembled WGS sequence"/>
</dbReference>
<feature type="region of interest" description="Disordered" evidence="1">
    <location>
        <begin position="26"/>
        <end position="49"/>
    </location>
</feature>
<keyword evidence="3" id="KW-1185">Reference proteome</keyword>
<dbReference type="Gene3D" id="2.60.120.260">
    <property type="entry name" value="Galactose-binding domain-like"/>
    <property type="match status" value="1"/>
</dbReference>
<dbReference type="InterPro" id="IPR008979">
    <property type="entry name" value="Galactose-bd-like_sf"/>
</dbReference>
<comment type="caution">
    <text evidence="2">The sequence shown here is derived from an EMBL/GenBank/DDBJ whole genome shotgun (WGS) entry which is preliminary data.</text>
</comment>
<protein>
    <recommendedName>
        <fullName evidence="4">F5/8 type C domain-containing protein</fullName>
    </recommendedName>
</protein>
<feature type="compositionally biased region" description="Low complexity" evidence="1">
    <location>
        <begin position="39"/>
        <end position="49"/>
    </location>
</feature>
<name>A0A3S1BEN4_ELYCH</name>
<evidence type="ECO:0000256" key="1">
    <source>
        <dbReference type="SAM" id="MobiDB-lite"/>
    </source>
</evidence>
<proteinExistence type="predicted"/>